<keyword evidence="2" id="KW-1185">Reference proteome</keyword>
<organism evidence="1 2">
    <name type="scientific">Camelus dromedarius</name>
    <name type="common">Dromedary</name>
    <name type="synonym">Arabian camel</name>
    <dbReference type="NCBI Taxonomy" id="9838"/>
    <lineage>
        <taxon>Eukaryota</taxon>
        <taxon>Metazoa</taxon>
        <taxon>Chordata</taxon>
        <taxon>Craniata</taxon>
        <taxon>Vertebrata</taxon>
        <taxon>Euteleostomi</taxon>
        <taxon>Mammalia</taxon>
        <taxon>Eutheria</taxon>
        <taxon>Laurasiatheria</taxon>
        <taxon>Artiodactyla</taxon>
        <taxon>Tylopoda</taxon>
        <taxon>Camelidae</taxon>
        <taxon>Camelus</taxon>
    </lineage>
</organism>
<dbReference type="AlphaFoldDB" id="A0A5N4EHM3"/>
<accession>A0A5N4EHM3</accession>
<dbReference type="Proteomes" id="UP000299084">
    <property type="component" value="Unassembled WGS sequence"/>
</dbReference>
<protein>
    <submittedName>
        <fullName evidence="1">Uncharacterized protein</fullName>
    </submittedName>
</protein>
<reference evidence="1 2" key="1">
    <citation type="journal article" date="2019" name="Mol. Ecol. Resour.">
        <title>Improving Illumina assemblies with Hi-C and long reads: an example with the North African dromedary.</title>
        <authorList>
            <person name="Elbers J.P."/>
            <person name="Rogers M.F."/>
            <person name="Perelman P.L."/>
            <person name="Proskuryakova A.A."/>
            <person name="Serdyukova N.A."/>
            <person name="Johnson W.E."/>
            <person name="Horin P."/>
            <person name="Corander J."/>
            <person name="Murphy D."/>
            <person name="Burger P.A."/>
        </authorList>
    </citation>
    <scope>NUCLEOTIDE SEQUENCE [LARGE SCALE GENOMIC DNA]</scope>
    <source>
        <strain evidence="1">Drom800</strain>
        <tissue evidence="1">Blood</tissue>
    </source>
</reference>
<evidence type="ECO:0000313" key="1">
    <source>
        <dbReference type="EMBL" id="KAB1282784.1"/>
    </source>
</evidence>
<evidence type="ECO:0000313" key="2">
    <source>
        <dbReference type="Proteomes" id="UP000299084"/>
    </source>
</evidence>
<name>A0A5N4EHM3_CAMDR</name>
<proteinExistence type="predicted"/>
<sequence length="72" mass="7333">MAVTDGSDLADAGGGIRPLFIPVCAPGSAPSSCPGFGSVVRDADEQWSKVQAAFSRARPLSVVQSLQNCVIA</sequence>
<gene>
    <name evidence="1" type="ORF">Cadr_000001513</name>
</gene>
<dbReference type="EMBL" id="JWIN03000002">
    <property type="protein sequence ID" value="KAB1282784.1"/>
    <property type="molecule type" value="Genomic_DNA"/>
</dbReference>
<comment type="caution">
    <text evidence="1">The sequence shown here is derived from an EMBL/GenBank/DDBJ whole genome shotgun (WGS) entry which is preliminary data.</text>
</comment>